<keyword evidence="2" id="KW-1185">Reference proteome</keyword>
<name>A0A1G9L6X5_9RHOB</name>
<organism evidence="1 2">
    <name type="scientific">Aliiruegeria lutimaris</name>
    <dbReference type="NCBI Taxonomy" id="571298"/>
    <lineage>
        <taxon>Bacteria</taxon>
        <taxon>Pseudomonadati</taxon>
        <taxon>Pseudomonadota</taxon>
        <taxon>Alphaproteobacteria</taxon>
        <taxon>Rhodobacterales</taxon>
        <taxon>Roseobacteraceae</taxon>
        <taxon>Aliiruegeria</taxon>
    </lineage>
</organism>
<dbReference type="AlphaFoldDB" id="A0A1G9L6X5"/>
<dbReference type="Proteomes" id="UP000199382">
    <property type="component" value="Unassembled WGS sequence"/>
</dbReference>
<protein>
    <submittedName>
        <fullName evidence="1">Uncharacterized protein</fullName>
    </submittedName>
</protein>
<sequence length="133" mass="14567">MTTFIEIVARARMDAIAKALGVDPLPDWEGYSELDRSVSLEIASCIVNGNRIMTPSMAHDIFRAMCPADHEQNVPIEDQPLDLQYLEFVGLHAAIVAAIVNADGPEQGSMFVIMRMALCTTVPEEWVPVPTPA</sequence>
<evidence type="ECO:0000313" key="1">
    <source>
        <dbReference type="EMBL" id="SDL57566.1"/>
    </source>
</evidence>
<dbReference type="RefSeq" id="WP_093163940.1">
    <property type="nucleotide sequence ID" value="NZ_FNEK01000095.1"/>
</dbReference>
<gene>
    <name evidence="1" type="ORF">SAMN04488026_10952</name>
</gene>
<reference evidence="1 2" key="1">
    <citation type="submission" date="2016-10" db="EMBL/GenBank/DDBJ databases">
        <authorList>
            <person name="de Groot N.N."/>
        </authorList>
    </citation>
    <scope>NUCLEOTIDE SEQUENCE [LARGE SCALE GENOMIC DNA]</scope>
    <source>
        <strain evidence="1 2">DSM 25294</strain>
    </source>
</reference>
<proteinExistence type="predicted"/>
<evidence type="ECO:0000313" key="2">
    <source>
        <dbReference type="Proteomes" id="UP000199382"/>
    </source>
</evidence>
<accession>A0A1G9L6X5</accession>
<dbReference type="EMBL" id="FNEK01000095">
    <property type="protein sequence ID" value="SDL57566.1"/>
    <property type="molecule type" value="Genomic_DNA"/>
</dbReference>